<organism evidence="3 4">
    <name type="scientific">Sporosarcina limicola</name>
    <dbReference type="NCBI Taxonomy" id="34101"/>
    <lineage>
        <taxon>Bacteria</taxon>
        <taxon>Bacillati</taxon>
        <taxon>Bacillota</taxon>
        <taxon>Bacilli</taxon>
        <taxon>Bacillales</taxon>
        <taxon>Caryophanaceae</taxon>
        <taxon>Sporosarcina</taxon>
    </lineage>
</organism>
<keyword evidence="4" id="KW-1185">Reference proteome</keyword>
<evidence type="ECO:0000256" key="1">
    <source>
        <dbReference type="ARBA" id="ARBA00023118"/>
    </source>
</evidence>
<evidence type="ECO:0000313" key="4">
    <source>
        <dbReference type="Proteomes" id="UP000658225"/>
    </source>
</evidence>
<sequence>MTLNQTYQIEIQLLSEAIFASGEKERNLAQSKVLTDQYGFVYFHAKSLKGQLKKQAFWLYKQYEHLDPQHAATFLQSLAVLFGINKLEMKHYAPKFKKHDFPTQGIMRLSNLELPESVRRYYIELLSKDRDAGYSHLSSHDLIEAQTELRTAIQLEDGVTKDQMFTTYQAVKKGLIFYSTITFVTDSINPKDDLNPINYIEDLLRILGSMTRIGAGVHRGRGKIEARLLQEGKKVSRQRGERHETLLRH</sequence>
<dbReference type="RefSeq" id="WP_192599130.1">
    <property type="nucleotide sequence ID" value="NZ_JADBEL010000013.1"/>
</dbReference>
<name>A0A927MK42_9BACL</name>
<comment type="caution">
    <text evidence="3">The sequence shown here is derived from an EMBL/GenBank/DDBJ whole genome shotgun (WGS) entry which is preliminary data.</text>
</comment>
<reference evidence="3" key="1">
    <citation type="submission" date="2020-10" db="EMBL/GenBank/DDBJ databases">
        <title>Genomic Encyclopedia of Type Strains, Phase IV (KMG-IV): sequencing the most valuable type-strain genomes for metagenomic binning, comparative biology and taxonomic classification.</title>
        <authorList>
            <person name="Goeker M."/>
        </authorList>
    </citation>
    <scope>NUCLEOTIDE SEQUENCE</scope>
    <source>
        <strain evidence="3">DSM 13886</strain>
    </source>
</reference>
<evidence type="ECO:0000259" key="2">
    <source>
        <dbReference type="Pfam" id="PF03787"/>
    </source>
</evidence>
<dbReference type="EMBL" id="JADBEL010000013">
    <property type="protein sequence ID" value="MBE1555403.1"/>
    <property type="molecule type" value="Genomic_DNA"/>
</dbReference>
<dbReference type="InterPro" id="IPR005537">
    <property type="entry name" value="RAMP_III_fam"/>
</dbReference>
<gene>
    <name evidence="3" type="ORF">H4683_002508</name>
</gene>
<dbReference type="GO" id="GO:0051607">
    <property type="term" value="P:defense response to virus"/>
    <property type="evidence" value="ECO:0007669"/>
    <property type="project" value="UniProtKB-KW"/>
</dbReference>
<protein>
    <recommendedName>
        <fullName evidence="2">CRISPR type III-associated protein domain-containing protein</fullName>
    </recommendedName>
</protein>
<feature type="domain" description="CRISPR type III-associated protein" evidence="2">
    <location>
        <begin position="11"/>
        <end position="225"/>
    </location>
</feature>
<evidence type="ECO:0000313" key="3">
    <source>
        <dbReference type="EMBL" id="MBE1555403.1"/>
    </source>
</evidence>
<dbReference type="AlphaFoldDB" id="A0A927MK42"/>
<dbReference type="Proteomes" id="UP000658225">
    <property type="component" value="Unassembled WGS sequence"/>
</dbReference>
<proteinExistence type="predicted"/>
<accession>A0A927MK42</accession>
<keyword evidence="1" id="KW-0051">Antiviral defense</keyword>
<dbReference type="Pfam" id="PF03787">
    <property type="entry name" value="RAMPs"/>
    <property type="match status" value="1"/>
</dbReference>